<keyword evidence="3" id="KW-1185">Reference proteome</keyword>
<feature type="domain" description="Knr4/Smi1-like" evidence="1">
    <location>
        <begin position="27"/>
        <end position="150"/>
    </location>
</feature>
<evidence type="ECO:0000313" key="2">
    <source>
        <dbReference type="EMBL" id="SBT67760.1"/>
    </source>
</evidence>
<protein>
    <submittedName>
        <fullName evidence="2">SMI1 / KNR4 family (SUKH-1)</fullName>
    </submittedName>
</protein>
<reference evidence="3" key="1">
    <citation type="submission" date="2016-06" db="EMBL/GenBank/DDBJ databases">
        <authorList>
            <person name="Varghese N."/>
            <person name="Submissions Spin"/>
        </authorList>
    </citation>
    <scope>NUCLEOTIDE SEQUENCE [LARGE SCALE GENOMIC DNA]</scope>
    <source>
        <strain evidence="3">DSM 45794</strain>
    </source>
</reference>
<proteinExistence type="predicted"/>
<dbReference type="InterPro" id="IPR037883">
    <property type="entry name" value="Knr4/Smi1-like_sf"/>
</dbReference>
<dbReference type="AlphaFoldDB" id="A0A1A9BE23"/>
<dbReference type="EMBL" id="FLRH01000004">
    <property type="protein sequence ID" value="SBT67760.1"/>
    <property type="molecule type" value="Genomic_DNA"/>
</dbReference>
<dbReference type="RefSeq" id="WP_091578866.1">
    <property type="nucleotide sequence ID" value="NZ_FLRH01000004.1"/>
</dbReference>
<evidence type="ECO:0000313" key="3">
    <source>
        <dbReference type="Proteomes" id="UP000199558"/>
    </source>
</evidence>
<dbReference type="SMART" id="SM00860">
    <property type="entry name" value="SMI1_KNR4"/>
    <property type="match status" value="1"/>
</dbReference>
<dbReference type="InterPro" id="IPR018958">
    <property type="entry name" value="Knr4/Smi1-like_dom"/>
</dbReference>
<evidence type="ECO:0000259" key="1">
    <source>
        <dbReference type="SMART" id="SM00860"/>
    </source>
</evidence>
<name>A0A1A9BE23_9ACTN</name>
<accession>A0A1A9BE23</accession>
<dbReference type="Proteomes" id="UP000199558">
    <property type="component" value="Unassembled WGS sequence"/>
</dbReference>
<dbReference type="Pfam" id="PF09346">
    <property type="entry name" value="SMI1_KNR4"/>
    <property type="match status" value="1"/>
</dbReference>
<dbReference type="Gene3D" id="3.40.1580.10">
    <property type="entry name" value="SMI1/KNR4-like"/>
    <property type="match status" value="1"/>
</dbReference>
<dbReference type="STRING" id="946078.GA0070622_4824"/>
<gene>
    <name evidence="2" type="ORF">GA0070622_4824</name>
</gene>
<sequence length="182" mass="20153">MTDPSLLLDRLTRRVRADEPESPLPPPLSAARIAEAERRLGFPLHPLLALIYREFANGGFGPDYQLLSLVDGPTDEQAVDSYLEARAADGGSDWAWPEGVLPILDWGCGMYACVDCRTEEGTVLLFEPNPGDPDLAWWVDSPSLAQWLDHYVEDTGWWVRAEDGDDVGEMPPWPHARARAAG</sequence>
<organism evidence="2 3">
    <name type="scientific">Micromonospora sediminicola</name>
    <dbReference type="NCBI Taxonomy" id="946078"/>
    <lineage>
        <taxon>Bacteria</taxon>
        <taxon>Bacillati</taxon>
        <taxon>Actinomycetota</taxon>
        <taxon>Actinomycetes</taxon>
        <taxon>Micromonosporales</taxon>
        <taxon>Micromonosporaceae</taxon>
        <taxon>Micromonospora</taxon>
    </lineage>
</organism>
<dbReference type="SUPFAM" id="SSF160631">
    <property type="entry name" value="SMI1/KNR4-like"/>
    <property type="match status" value="1"/>
</dbReference>
<dbReference type="OrthoDB" id="159453at2"/>